<comment type="subcellular location">
    <subcellularLocation>
        <location evidence="1">Membrane</location>
        <topology evidence="1">Multi-pass membrane protein</topology>
    </subcellularLocation>
</comment>
<reference evidence="7" key="2">
    <citation type="submission" date="2022-10" db="EMBL/GenBank/DDBJ databases">
        <authorList>
            <consortium name="ENA_rothamsted_submissions"/>
            <consortium name="culmorum"/>
            <person name="King R."/>
        </authorList>
    </citation>
    <scope>NUCLEOTIDE SEQUENCE</scope>
</reference>
<evidence type="ECO:0008006" key="9">
    <source>
        <dbReference type="Google" id="ProtNLM"/>
    </source>
</evidence>
<dbReference type="PANTHER" id="PTHR11266">
    <property type="entry name" value="PEROXISOMAL MEMBRANE PROTEIN 2, PXMP2 MPV17"/>
    <property type="match status" value="1"/>
</dbReference>
<dbReference type="InterPro" id="IPR007248">
    <property type="entry name" value="Mpv17_PMP22"/>
</dbReference>
<name>A0A9P0GT59_PHACE</name>
<keyword evidence="3 6" id="KW-0812">Transmembrane</keyword>
<evidence type="ECO:0000256" key="5">
    <source>
        <dbReference type="ARBA" id="ARBA00023136"/>
    </source>
</evidence>
<feature type="transmembrane region" description="Helical" evidence="6">
    <location>
        <begin position="155"/>
        <end position="172"/>
    </location>
</feature>
<dbReference type="PANTHER" id="PTHR11266:SF85">
    <property type="entry name" value="MPV17-LIKE PROTEIN"/>
    <property type="match status" value="1"/>
</dbReference>
<dbReference type="GO" id="GO:0005739">
    <property type="term" value="C:mitochondrion"/>
    <property type="evidence" value="ECO:0007669"/>
    <property type="project" value="TreeGrafter"/>
</dbReference>
<evidence type="ECO:0000256" key="2">
    <source>
        <dbReference type="ARBA" id="ARBA00006824"/>
    </source>
</evidence>
<organism evidence="7 8">
    <name type="scientific">Phaedon cochleariae</name>
    <name type="common">Mustard beetle</name>
    <dbReference type="NCBI Taxonomy" id="80249"/>
    <lineage>
        <taxon>Eukaryota</taxon>
        <taxon>Metazoa</taxon>
        <taxon>Ecdysozoa</taxon>
        <taxon>Arthropoda</taxon>
        <taxon>Hexapoda</taxon>
        <taxon>Insecta</taxon>
        <taxon>Pterygota</taxon>
        <taxon>Neoptera</taxon>
        <taxon>Endopterygota</taxon>
        <taxon>Coleoptera</taxon>
        <taxon>Polyphaga</taxon>
        <taxon>Cucujiformia</taxon>
        <taxon>Chrysomeloidea</taxon>
        <taxon>Chrysomelidae</taxon>
        <taxon>Chrysomelinae</taxon>
        <taxon>Chrysomelini</taxon>
        <taxon>Phaedon</taxon>
    </lineage>
</organism>
<protein>
    <recommendedName>
        <fullName evidence="9">Mpv17-like protein</fullName>
    </recommendedName>
</protein>
<comment type="similarity">
    <text evidence="2 6">Belongs to the peroxisomal membrane protein PXMP2/4 family.</text>
</comment>
<dbReference type="OrthoDB" id="430207at2759"/>
<dbReference type="EMBL" id="OU896708">
    <property type="protein sequence ID" value="CAH1155633.1"/>
    <property type="molecule type" value="Genomic_DNA"/>
</dbReference>
<dbReference type="GO" id="GO:0016020">
    <property type="term" value="C:membrane"/>
    <property type="evidence" value="ECO:0007669"/>
    <property type="project" value="UniProtKB-SubCell"/>
</dbReference>
<sequence length="176" mass="20620">MNNFRNFLKRSLERYPIVTNSLIYGTLCSASEFSQQTLSCWGDRQEPYNSSAIGRYVIYGTFIGGPLIANWYRTLDRWFPGKTSSIIVKKLMIDQFTFTPALLAIFYVSMSIMEQKADLFEEMKQKFVPTFKTSCMFWMPAQTMNFLLIPPMYRVSYIAMCSFAWINILCFIKRKN</sequence>
<keyword evidence="8" id="KW-1185">Reference proteome</keyword>
<gene>
    <name evidence="7" type="ORF">PHAECO_LOCUS6468</name>
</gene>
<feature type="transmembrane region" description="Helical" evidence="6">
    <location>
        <begin position="92"/>
        <end position="110"/>
    </location>
</feature>
<evidence type="ECO:0000256" key="6">
    <source>
        <dbReference type="RuleBase" id="RU363053"/>
    </source>
</evidence>
<evidence type="ECO:0000256" key="4">
    <source>
        <dbReference type="ARBA" id="ARBA00022989"/>
    </source>
</evidence>
<dbReference type="Pfam" id="PF04117">
    <property type="entry name" value="Mpv17_PMP22"/>
    <property type="match status" value="1"/>
</dbReference>
<keyword evidence="5 6" id="KW-0472">Membrane</keyword>
<proteinExistence type="inferred from homology"/>
<evidence type="ECO:0000256" key="3">
    <source>
        <dbReference type="ARBA" id="ARBA00022692"/>
    </source>
</evidence>
<keyword evidence="4 6" id="KW-1133">Transmembrane helix</keyword>
<evidence type="ECO:0000313" key="7">
    <source>
        <dbReference type="EMBL" id="CAH1155633.1"/>
    </source>
</evidence>
<reference evidence="7" key="1">
    <citation type="submission" date="2022-01" db="EMBL/GenBank/DDBJ databases">
        <authorList>
            <person name="King R."/>
        </authorList>
    </citation>
    <scope>NUCLEOTIDE SEQUENCE</scope>
</reference>
<evidence type="ECO:0000256" key="1">
    <source>
        <dbReference type="ARBA" id="ARBA00004141"/>
    </source>
</evidence>
<dbReference type="Proteomes" id="UP001153737">
    <property type="component" value="Chromosome 2"/>
</dbReference>
<evidence type="ECO:0000313" key="8">
    <source>
        <dbReference type="Proteomes" id="UP001153737"/>
    </source>
</evidence>
<dbReference type="AlphaFoldDB" id="A0A9P0GT59"/>
<accession>A0A9P0GT59</accession>